<dbReference type="AlphaFoldDB" id="A0A8J3D349"/>
<keyword evidence="1" id="KW-0812">Transmembrane</keyword>
<reference evidence="2" key="2">
    <citation type="submission" date="2020-09" db="EMBL/GenBank/DDBJ databases">
        <authorList>
            <person name="Sun Q."/>
            <person name="Kim S."/>
        </authorList>
    </citation>
    <scope>NUCLEOTIDE SEQUENCE</scope>
    <source>
        <strain evidence="2">KCTC 23224</strain>
    </source>
</reference>
<gene>
    <name evidence="2" type="ORF">GCM10008106_37470</name>
</gene>
<proteinExistence type="predicted"/>
<dbReference type="Proteomes" id="UP000642809">
    <property type="component" value="Unassembled WGS sequence"/>
</dbReference>
<evidence type="ECO:0000313" key="3">
    <source>
        <dbReference type="Proteomes" id="UP000642809"/>
    </source>
</evidence>
<feature type="transmembrane region" description="Helical" evidence="1">
    <location>
        <begin position="73"/>
        <end position="92"/>
    </location>
</feature>
<keyword evidence="1" id="KW-1133">Transmembrane helix</keyword>
<comment type="caution">
    <text evidence="2">The sequence shown here is derived from an EMBL/GenBank/DDBJ whole genome shotgun (WGS) entry which is preliminary data.</text>
</comment>
<dbReference type="RefSeq" id="WP_189586681.1">
    <property type="nucleotide sequence ID" value="NZ_BMYF01000038.1"/>
</dbReference>
<reference evidence="2" key="1">
    <citation type="journal article" date="2014" name="Int. J. Syst. Evol. Microbiol.">
        <title>Complete genome sequence of Corynebacterium casei LMG S-19264T (=DSM 44701T), isolated from a smear-ripened cheese.</title>
        <authorList>
            <consortium name="US DOE Joint Genome Institute (JGI-PGF)"/>
            <person name="Walter F."/>
            <person name="Albersmeier A."/>
            <person name="Kalinowski J."/>
            <person name="Ruckert C."/>
        </authorList>
    </citation>
    <scope>NUCLEOTIDE SEQUENCE</scope>
    <source>
        <strain evidence="2">KCTC 23224</strain>
    </source>
</reference>
<name>A0A8J3D349_9BACT</name>
<protein>
    <submittedName>
        <fullName evidence="2">Uncharacterized protein</fullName>
    </submittedName>
</protein>
<evidence type="ECO:0000313" key="2">
    <source>
        <dbReference type="EMBL" id="GHB53593.1"/>
    </source>
</evidence>
<keyword evidence="3" id="KW-1185">Reference proteome</keyword>
<keyword evidence="1" id="KW-0472">Membrane</keyword>
<sequence>MGQKKCPHCGEWSNWTVNINDACEHCGKPLGGRDLEYHERREADTKANQEQWIFHIKETDNDAVVVLKKVGNFFYTIYMAIITFIAWLVAVLPG</sequence>
<dbReference type="EMBL" id="BMYF01000038">
    <property type="protein sequence ID" value="GHB53593.1"/>
    <property type="molecule type" value="Genomic_DNA"/>
</dbReference>
<accession>A0A8J3D349</accession>
<evidence type="ECO:0000256" key="1">
    <source>
        <dbReference type="SAM" id="Phobius"/>
    </source>
</evidence>
<organism evidence="2 3">
    <name type="scientific">Mongoliitalea lutea</name>
    <dbReference type="NCBI Taxonomy" id="849756"/>
    <lineage>
        <taxon>Bacteria</taxon>
        <taxon>Pseudomonadati</taxon>
        <taxon>Bacteroidota</taxon>
        <taxon>Cytophagia</taxon>
        <taxon>Cytophagales</taxon>
        <taxon>Cyclobacteriaceae</taxon>
        <taxon>Mongoliitalea</taxon>
    </lineage>
</organism>